<organism evidence="1">
    <name type="scientific">Picea sitchensis</name>
    <name type="common">Sitka spruce</name>
    <name type="synonym">Pinus sitchensis</name>
    <dbReference type="NCBI Taxonomy" id="3332"/>
    <lineage>
        <taxon>Eukaryota</taxon>
        <taxon>Viridiplantae</taxon>
        <taxon>Streptophyta</taxon>
        <taxon>Embryophyta</taxon>
        <taxon>Tracheophyta</taxon>
        <taxon>Spermatophyta</taxon>
        <taxon>Pinopsida</taxon>
        <taxon>Pinidae</taxon>
        <taxon>Conifers I</taxon>
        <taxon>Pinales</taxon>
        <taxon>Pinaceae</taxon>
        <taxon>Picea</taxon>
    </lineage>
</organism>
<evidence type="ECO:0000313" key="1">
    <source>
        <dbReference type="EMBL" id="ABK22824.1"/>
    </source>
</evidence>
<name>A9NQB3_PICSI</name>
<reference evidence="1" key="1">
    <citation type="journal article" date="2008" name="BMC Genomics">
        <title>A conifer genomics resource of 200,000 spruce (Picea spp.) ESTs and 6,464 high-quality, sequence-finished full-length cDNAs for Sitka spruce (Picea sitchensis).</title>
        <authorList>
            <person name="Ralph S.G."/>
            <person name="Chun H.J."/>
            <person name="Kolosova N."/>
            <person name="Cooper D."/>
            <person name="Oddy C."/>
            <person name="Ritland C.E."/>
            <person name="Kirkpatrick R."/>
            <person name="Moore R."/>
            <person name="Barber S."/>
            <person name="Holt R.A."/>
            <person name="Jones S.J."/>
            <person name="Marra M.A."/>
            <person name="Douglas C.J."/>
            <person name="Ritland K."/>
            <person name="Bohlmann J."/>
        </authorList>
    </citation>
    <scope>NUCLEOTIDE SEQUENCE</scope>
    <source>
        <tissue evidence="1">Green portion of the leader tissue</tissue>
    </source>
</reference>
<dbReference type="AlphaFoldDB" id="A9NQB3"/>
<proteinExistence type="evidence at transcript level"/>
<sequence length="109" mass="12396">MDAKVLLIAFPWNKQKETGLKAYFGYLYTVLRRPVFCMCYHLRPSKKSIQIAVSITFGKIVAPSSHVSRILTVLGLNFLVHQMVHFGVVVITILQRVAEIFLDFNAVEV</sequence>
<protein>
    <submittedName>
        <fullName evidence="1">Uncharacterized protein</fullName>
    </submittedName>
</protein>
<accession>A9NQB3</accession>
<dbReference type="OMA" id="FLVHQMV"/>
<dbReference type="EMBL" id="EF083477">
    <property type="protein sequence ID" value="ABK22824.1"/>
    <property type="molecule type" value="mRNA"/>
</dbReference>